<dbReference type="RefSeq" id="WP_260218675.1">
    <property type="nucleotide sequence ID" value="NZ_JAJAGO010000007.1"/>
</dbReference>
<evidence type="ECO:0000313" key="2">
    <source>
        <dbReference type="Proteomes" id="UP001156389"/>
    </source>
</evidence>
<sequence length="201" mass="22128">MRAVAGLWRWRRNPLCRRSDRREAWLALWALLLILFVAPVVGMLSGVLTHEELLATVRAQRLERHAVWATAEQLTVPRRPLDSDTEDSAESEGRRGVIAYWSGPDGATRTGPADVGHEVRPGDRFRVWTNDDGELTSPPLSGATASSQAMLAGVVAAAATAAAVEIGRRLAVRQLLRRRYARWDDEWARIGPDSGRAGTNS</sequence>
<gene>
    <name evidence="1" type="ORF">LHJ74_15730</name>
</gene>
<organism evidence="1 2">
    <name type="scientific">Streptomyces gossypii</name>
    <dbReference type="NCBI Taxonomy" id="2883101"/>
    <lineage>
        <taxon>Bacteria</taxon>
        <taxon>Bacillati</taxon>
        <taxon>Actinomycetota</taxon>
        <taxon>Actinomycetes</taxon>
        <taxon>Kitasatosporales</taxon>
        <taxon>Streptomycetaceae</taxon>
        <taxon>Streptomyces</taxon>
    </lineage>
</organism>
<evidence type="ECO:0000313" key="1">
    <source>
        <dbReference type="EMBL" id="MCT2591339.1"/>
    </source>
</evidence>
<keyword evidence="2" id="KW-1185">Reference proteome</keyword>
<accession>A0ABT2JVR5</accession>
<dbReference type="Proteomes" id="UP001156389">
    <property type="component" value="Unassembled WGS sequence"/>
</dbReference>
<dbReference type="EMBL" id="JAJAGO010000007">
    <property type="protein sequence ID" value="MCT2591339.1"/>
    <property type="molecule type" value="Genomic_DNA"/>
</dbReference>
<dbReference type="InterPro" id="IPR039708">
    <property type="entry name" value="MT1774/Rv1733c-like"/>
</dbReference>
<dbReference type="PANTHER" id="PTHR42305">
    <property type="entry name" value="MEMBRANE PROTEIN RV1733C-RELATED"/>
    <property type="match status" value="1"/>
</dbReference>
<protein>
    <submittedName>
        <fullName evidence="1">Uncharacterized protein</fullName>
    </submittedName>
</protein>
<name>A0ABT2JVR5_9ACTN</name>
<reference evidence="1 2" key="1">
    <citation type="submission" date="2021-10" db="EMBL/GenBank/DDBJ databases">
        <title>Streptomyces gossypii sp. nov., isolated from soil collected from cotton field.</title>
        <authorList>
            <person name="Ge X."/>
            <person name="Chen X."/>
            <person name="Liu W."/>
        </authorList>
    </citation>
    <scope>NUCLEOTIDE SEQUENCE [LARGE SCALE GENOMIC DNA]</scope>
    <source>
        <strain evidence="1 2">N2-109</strain>
    </source>
</reference>
<dbReference type="PANTHER" id="PTHR42305:SF1">
    <property type="entry name" value="MEMBRANE PROTEIN RV1733C-RELATED"/>
    <property type="match status" value="1"/>
</dbReference>
<proteinExistence type="predicted"/>
<comment type="caution">
    <text evidence="1">The sequence shown here is derived from an EMBL/GenBank/DDBJ whole genome shotgun (WGS) entry which is preliminary data.</text>
</comment>